<dbReference type="Pfam" id="PF10436">
    <property type="entry name" value="BCDHK_Adom3"/>
    <property type="match status" value="1"/>
</dbReference>
<evidence type="ECO:0000256" key="5">
    <source>
        <dbReference type="ARBA" id="ARBA00022840"/>
    </source>
</evidence>
<dbReference type="InterPro" id="IPR036784">
    <property type="entry name" value="AK/P_DHK_N_sf"/>
</dbReference>
<dbReference type="GO" id="GO:0010906">
    <property type="term" value="P:regulation of glucose metabolic process"/>
    <property type="evidence" value="ECO:0007669"/>
    <property type="project" value="TreeGrafter"/>
</dbReference>
<dbReference type="InterPro" id="IPR036890">
    <property type="entry name" value="HATPase_C_sf"/>
</dbReference>
<evidence type="ECO:0000313" key="10">
    <source>
        <dbReference type="EMBL" id="MDI1485767.1"/>
    </source>
</evidence>
<feature type="region of interest" description="Disordered" evidence="8">
    <location>
        <begin position="1335"/>
        <end position="1357"/>
    </location>
</feature>
<feature type="compositionally biased region" description="Polar residues" evidence="8">
    <location>
        <begin position="1210"/>
        <end position="1219"/>
    </location>
</feature>
<keyword evidence="5 7" id="KW-0067">ATP-binding</keyword>
<proteinExistence type="inferred from homology"/>
<feature type="region of interest" description="Disordered" evidence="8">
    <location>
        <begin position="625"/>
        <end position="688"/>
    </location>
</feature>
<comment type="subcellular location">
    <subcellularLocation>
        <location evidence="7">Mitochondrion matrix</location>
    </subcellularLocation>
</comment>
<dbReference type="GO" id="GO:0005524">
    <property type="term" value="F:ATP binding"/>
    <property type="evidence" value="ECO:0007669"/>
    <property type="project" value="UniProtKB-UniRule"/>
</dbReference>
<feature type="region of interest" description="Disordered" evidence="8">
    <location>
        <begin position="501"/>
        <end position="588"/>
    </location>
</feature>
<keyword evidence="11" id="KW-1185">Reference proteome</keyword>
<feature type="compositionally biased region" description="Polar residues" evidence="8">
    <location>
        <begin position="1258"/>
        <end position="1269"/>
    </location>
</feature>
<evidence type="ECO:0000259" key="9">
    <source>
        <dbReference type="Pfam" id="PF10436"/>
    </source>
</evidence>
<keyword evidence="4 7" id="KW-0418">Kinase</keyword>
<dbReference type="PANTHER" id="PTHR11947:SF25">
    <property type="entry name" value="[PYRUVATE DEHYDROGENASE (ACETYL-TRANSFERRING)] KINASE 2, MITOCHONDRIAL"/>
    <property type="match status" value="1"/>
</dbReference>
<dbReference type="Gene3D" id="1.20.140.20">
    <property type="entry name" value="Alpha-ketoacid/pyruvate dehydrogenase kinase, N-terminal domain"/>
    <property type="match status" value="1"/>
</dbReference>
<evidence type="ECO:0000256" key="7">
    <source>
        <dbReference type="RuleBase" id="RU366032"/>
    </source>
</evidence>
<feature type="compositionally biased region" description="Basic and acidic residues" evidence="8">
    <location>
        <begin position="629"/>
        <end position="646"/>
    </location>
</feature>
<dbReference type="InterPro" id="IPR039028">
    <property type="entry name" value="BCKD/PDK"/>
</dbReference>
<dbReference type="Proteomes" id="UP001161017">
    <property type="component" value="Unassembled WGS sequence"/>
</dbReference>
<evidence type="ECO:0000256" key="4">
    <source>
        <dbReference type="ARBA" id="ARBA00022777"/>
    </source>
</evidence>
<evidence type="ECO:0000256" key="1">
    <source>
        <dbReference type="ARBA" id="ARBA00006155"/>
    </source>
</evidence>
<feature type="compositionally biased region" description="Polar residues" evidence="8">
    <location>
        <begin position="512"/>
        <end position="536"/>
    </location>
</feature>
<feature type="compositionally biased region" description="Polar residues" evidence="8">
    <location>
        <begin position="435"/>
        <end position="464"/>
    </location>
</feature>
<comment type="caution">
    <text evidence="10">The sequence shown here is derived from an EMBL/GenBank/DDBJ whole genome shotgun (WGS) entry which is preliminary data.</text>
</comment>
<evidence type="ECO:0000256" key="8">
    <source>
        <dbReference type="SAM" id="MobiDB-lite"/>
    </source>
</evidence>
<keyword evidence="3 7" id="KW-0547">Nucleotide-binding</keyword>
<feature type="region of interest" description="Disordered" evidence="8">
    <location>
        <begin position="1207"/>
        <end position="1228"/>
    </location>
</feature>
<dbReference type="GO" id="GO:0005759">
    <property type="term" value="C:mitochondrial matrix"/>
    <property type="evidence" value="ECO:0007669"/>
    <property type="project" value="UniProtKB-SubCell"/>
</dbReference>
<feature type="domain" description="Branched-chain alpha-ketoacid dehydrogenase kinase/Pyruvate dehydrogenase kinase N-terminal" evidence="9">
    <location>
        <begin position="51"/>
        <end position="217"/>
    </location>
</feature>
<keyword evidence="6 7" id="KW-0496">Mitochondrion</keyword>
<feature type="region of interest" description="Disordered" evidence="8">
    <location>
        <begin position="1388"/>
        <end position="1418"/>
    </location>
</feature>
<reference evidence="10" key="1">
    <citation type="journal article" date="2023" name="Genome Biol. Evol.">
        <title>First Whole Genome Sequence and Flow Cytometry Genome Size Data for the Lichen-Forming Fungus Ramalina farinacea (Ascomycota).</title>
        <authorList>
            <person name="Llewellyn T."/>
            <person name="Mian S."/>
            <person name="Hill R."/>
            <person name="Leitch I.J."/>
            <person name="Gaya E."/>
        </authorList>
    </citation>
    <scope>NUCLEOTIDE SEQUENCE</scope>
    <source>
        <strain evidence="10">LIQ254RAFAR</strain>
    </source>
</reference>
<gene>
    <name evidence="10" type="primary">PKP2</name>
    <name evidence="10" type="ORF">OHK93_003956</name>
</gene>
<keyword evidence="2 7" id="KW-0808">Transferase</keyword>
<protein>
    <recommendedName>
        <fullName evidence="7">Protein-serine/threonine kinase</fullName>
        <ecNumber evidence="7">2.7.11.-</ecNumber>
    </recommendedName>
</protein>
<evidence type="ECO:0000313" key="11">
    <source>
        <dbReference type="Proteomes" id="UP001161017"/>
    </source>
</evidence>
<dbReference type="Gene3D" id="3.30.565.10">
    <property type="entry name" value="Histidine kinase-like ATPase, C-terminal domain"/>
    <property type="match status" value="1"/>
</dbReference>
<feature type="compositionally biased region" description="Polar residues" evidence="8">
    <location>
        <begin position="649"/>
        <end position="666"/>
    </location>
</feature>
<name>A0AA43QHJ5_9LECA</name>
<sequence length="1418" mass="156115">MLLPRPRGIRRRLWVRKRLPTSTWSAHFSSSTAPWRPPTALDEWVQKEARPISLRQLTFFGRTLTERRLLESANYVRTELPTRIAHRLRDMQTLPYVVVTNPHISHVYELYYKAFDALRKVRQIKTVEANEEYCQLVGRTLEEHLTVIPRLATGILECRELMRPEQTDSFMNTLLKSRISRRVIAEQHLALTETFNSPWHFPNAQADMDPNADLIGEVFLRCNGQEVVEACWERIVSLAREAYGPDCRLPDIKIEGHLQATFPYILSHLQYIVGELLRNSVQAIVEARPPAALKPPIEVLICEAPQHVIIRISDQGGGIPSELVPVLWSFSKKSRSRTHLQNLSKVPKMAATMQELKLPGANSETVVAEPTKDKASSDASLSSLTSRPPNLRLGMGLPMSRIYAEYWAGSLELHSLDGYGVDAFLQISKLGNKNEQLKPLSSQPSRKPMENVSNHRSTSPNSNGAGRYKVHNAQAVRQIKSDWALGKRYLEAATADNRGLGRRGTVADLRATGNNKKGSPRSNGSATRGSLSSTHSVPGPRTTIARSPTRLSLPVQAAKAAPGAASQGAQSRQVREELPARRSGQVPRLSYVKPVHHQMIHPDPPATKAASLHTPRSILKHYCGGWSESQKKPDDSAPKPPAKEASAKLTASDQNPGTGHCNTLKSPRSPCHSVGQANPLGPPRNASDERIHGLDLGLINLADITKPLRLSYYANPRQIWWRPSVSAEAPPPEHVEIVTEWLGLTPSIATMLFSIHNAFIGCLQNILSPQLRSLFDDARGDRKGEGFDLQSGISAAGTPRTLRFNRIELCTAMLDQLMLEGVLSDTDISMPRLVNLYLATVNHIDGSGQENEQEASITLRAKRSDVTASPHRYIEALPTPDFLVFNHFNASPREGEEIVLQPSYRCTSPYRTSEAPATVIYKASAPWLQWDGAAGCFKGVVHGVARYPPGLCHNASGHPHQGSYPLRVSIEATYVCHGPVAPVWVERTIRAHIQFNFRPWQPTVEPLISGHAANSTLGSCLGLNQPYLSEPDIYLKHVLDTLVSSTSDLAHNQRPKEAIDEQQQSVVPTKEYQRLLDTSNAVSLLGEKHGYVAERLSALAQEHAEAKACCIDFCRATDALTASQRQRTNPDDVDAVPLCAKARADTLSSAPSARVALKESHRSEKAALNSQRNDSADETCQIPVKYGLENFGNHGRSVKHRFVVRHHHVSQGSKASSTETKADDKGKSAQIICHDRLPLLSDSGCELSSKYEDDDSKTSSTGKQSYESDTTIDDSRSDLNWSADSSCDPDTLLGATSMASSSTAEDKSRTKRGTLSRYSRAAEIDGLTALCIPKTSQLSNDSSQDDSPDEARMSPGEKLDLHHAIRDSIEEQTAKKMAGIGLPVYMDDIFDSESSTEGEDTETDTDADATTGSQDEEA</sequence>
<dbReference type="EMBL" id="JAPUFD010000002">
    <property type="protein sequence ID" value="MDI1485767.1"/>
    <property type="molecule type" value="Genomic_DNA"/>
</dbReference>
<organism evidence="10 11">
    <name type="scientific">Ramalina farinacea</name>
    <dbReference type="NCBI Taxonomy" id="258253"/>
    <lineage>
        <taxon>Eukaryota</taxon>
        <taxon>Fungi</taxon>
        <taxon>Dikarya</taxon>
        <taxon>Ascomycota</taxon>
        <taxon>Pezizomycotina</taxon>
        <taxon>Lecanoromycetes</taxon>
        <taxon>OSLEUM clade</taxon>
        <taxon>Lecanoromycetidae</taxon>
        <taxon>Lecanorales</taxon>
        <taxon>Lecanorineae</taxon>
        <taxon>Ramalinaceae</taxon>
        <taxon>Ramalina</taxon>
    </lineage>
</organism>
<dbReference type="PANTHER" id="PTHR11947">
    <property type="entry name" value="PYRUVATE DEHYDROGENASE KINASE"/>
    <property type="match status" value="1"/>
</dbReference>
<dbReference type="SUPFAM" id="SSF69012">
    <property type="entry name" value="alpha-ketoacid dehydrogenase kinase, N-terminal domain"/>
    <property type="match status" value="1"/>
</dbReference>
<dbReference type="GO" id="GO:0004740">
    <property type="term" value="F:pyruvate dehydrogenase (acetyl-transferring) kinase activity"/>
    <property type="evidence" value="ECO:0007669"/>
    <property type="project" value="TreeGrafter"/>
</dbReference>
<feature type="compositionally biased region" description="Low complexity" evidence="8">
    <location>
        <begin position="1408"/>
        <end position="1418"/>
    </location>
</feature>
<feature type="region of interest" description="Disordered" evidence="8">
    <location>
        <begin position="362"/>
        <end position="388"/>
    </location>
</feature>
<feature type="compositionally biased region" description="Low complexity" evidence="8">
    <location>
        <begin position="554"/>
        <end position="572"/>
    </location>
</feature>
<evidence type="ECO:0000256" key="3">
    <source>
        <dbReference type="ARBA" id="ARBA00022741"/>
    </source>
</evidence>
<comment type="similarity">
    <text evidence="1 7">Belongs to the PDK/BCKDK protein kinase family.</text>
</comment>
<dbReference type="SUPFAM" id="SSF55874">
    <property type="entry name" value="ATPase domain of HSP90 chaperone/DNA topoisomerase II/histidine kinase"/>
    <property type="match status" value="1"/>
</dbReference>
<evidence type="ECO:0000256" key="2">
    <source>
        <dbReference type="ARBA" id="ARBA00022679"/>
    </source>
</evidence>
<feature type="region of interest" description="Disordered" evidence="8">
    <location>
        <begin position="435"/>
        <end position="469"/>
    </location>
</feature>
<evidence type="ECO:0000256" key="6">
    <source>
        <dbReference type="ARBA" id="ARBA00023128"/>
    </source>
</evidence>
<accession>A0AA43QHJ5</accession>
<feature type="compositionally biased region" description="Acidic residues" evidence="8">
    <location>
        <begin position="1388"/>
        <end position="1407"/>
    </location>
</feature>
<feature type="compositionally biased region" description="Low complexity" evidence="8">
    <location>
        <begin position="377"/>
        <end position="386"/>
    </location>
</feature>
<dbReference type="InterPro" id="IPR018955">
    <property type="entry name" value="BCDHK/PDK_N"/>
</dbReference>
<dbReference type="EC" id="2.7.11.-" evidence="7"/>
<feature type="region of interest" description="Disordered" evidence="8">
    <location>
        <begin position="1248"/>
        <end position="1317"/>
    </location>
</feature>